<organism evidence="3 4">
    <name type="scientific">Candidatus Daviesbacteria bacterium RIFCSPHIGHO2_12_FULL_37_11</name>
    <dbReference type="NCBI Taxonomy" id="1797777"/>
    <lineage>
        <taxon>Bacteria</taxon>
        <taxon>Candidatus Daviesiibacteriota</taxon>
    </lineage>
</organism>
<reference evidence="3 4" key="1">
    <citation type="journal article" date="2016" name="Nat. Commun.">
        <title>Thousands of microbial genomes shed light on interconnected biogeochemical processes in an aquifer system.</title>
        <authorList>
            <person name="Anantharaman K."/>
            <person name="Brown C.T."/>
            <person name="Hug L.A."/>
            <person name="Sharon I."/>
            <person name="Castelle C.J."/>
            <person name="Probst A.J."/>
            <person name="Thomas B.C."/>
            <person name="Singh A."/>
            <person name="Wilkins M.J."/>
            <person name="Karaoz U."/>
            <person name="Brodie E.L."/>
            <person name="Williams K.H."/>
            <person name="Hubbard S.S."/>
            <person name="Banfield J.F."/>
        </authorList>
    </citation>
    <scope>NUCLEOTIDE SEQUENCE [LARGE SCALE GENOMIC DNA]</scope>
</reference>
<dbReference type="AlphaFoldDB" id="A0A1F5KBU9"/>
<dbReference type="GO" id="GO:0046872">
    <property type="term" value="F:metal ion binding"/>
    <property type="evidence" value="ECO:0007669"/>
    <property type="project" value="UniProtKB-KW"/>
</dbReference>
<dbReference type="InterPro" id="IPR039461">
    <property type="entry name" value="Peptidase_M49"/>
</dbReference>
<accession>A0A1F5KBU9</accession>
<comment type="caution">
    <text evidence="3">The sequence shown here is derived from an EMBL/GenBank/DDBJ whole genome shotgun (WGS) entry which is preliminary data.</text>
</comment>
<evidence type="ECO:0000256" key="2">
    <source>
        <dbReference type="ARBA" id="ARBA00022801"/>
    </source>
</evidence>
<keyword evidence="1" id="KW-0479">Metal-binding</keyword>
<dbReference type="GO" id="GO:0008239">
    <property type="term" value="F:dipeptidyl-peptidase activity"/>
    <property type="evidence" value="ECO:0007669"/>
    <property type="project" value="TreeGrafter"/>
</dbReference>
<keyword evidence="2" id="KW-0378">Hydrolase</keyword>
<sequence length="453" mass="52448">MQSFGDKMITRTFKVSKKLSLNDKRVVKLLEQAVLLTSKVYEDQMKRGFYPKGVSKEKLQAASKNTPEILSPYFIVTGKENNFKAIPYHEAYEDLLTPISEKLQQAGNICTNATLKKYILTRAKALRDGTYEEADKAWFLVRNTDIDFYIGPFEPYQDKIFFKKRAYQGFVGFIDKIESQEVDKLKNALYSSAKMSSEKNHSTDIPKKGVHIFVEDILITSGYLSEVLFSAEFYPLEVDFLKEHGSRVVFYKSQLEYKFEKLLYPIFQSIFEKRFASRYSKELLFKAAFYNICLYEFSLQLHQYGSGKNRLNDLYGIIDEANGFVSGIQHGKDLVIKGLIDEVLLEAIIIIHILWILADWMMYKYTKGKESHIIGNSMIIDDYFAKGALNVHNGISWPNFYRIFFEIEDMADDLVYLLKEGSYKQAEEFIKKNTALESFKKLEGNLKTINANI</sequence>
<gene>
    <name evidence="3" type="ORF">A3F00_04815</name>
</gene>
<evidence type="ECO:0000313" key="3">
    <source>
        <dbReference type="EMBL" id="OGE38091.1"/>
    </source>
</evidence>
<proteinExistence type="predicted"/>
<evidence type="ECO:0000313" key="4">
    <source>
        <dbReference type="Proteomes" id="UP000176527"/>
    </source>
</evidence>
<dbReference type="EMBL" id="MFDE01000029">
    <property type="protein sequence ID" value="OGE38091.1"/>
    <property type="molecule type" value="Genomic_DNA"/>
</dbReference>
<protein>
    <submittedName>
        <fullName evidence="3">Uncharacterized protein</fullName>
    </submittedName>
</protein>
<dbReference type="PANTHER" id="PTHR23422:SF9">
    <property type="entry name" value="ZN-DEPENDENT HYDROLASE"/>
    <property type="match status" value="1"/>
</dbReference>
<name>A0A1F5KBU9_9BACT</name>
<dbReference type="GO" id="GO:0005737">
    <property type="term" value="C:cytoplasm"/>
    <property type="evidence" value="ECO:0007669"/>
    <property type="project" value="TreeGrafter"/>
</dbReference>
<dbReference type="Gene3D" id="3.30.540.30">
    <property type="match status" value="1"/>
</dbReference>
<dbReference type="Proteomes" id="UP000176527">
    <property type="component" value="Unassembled WGS sequence"/>
</dbReference>
<evidence type="ECO:0000256" key="1">
    <source>
        <dbReference type="ARBA" id="ARBA00022723"/>
    </source>
</evidence>
<dbReference type="PANTHER" id="PTHR23422">
    <property type="entry name" value="DIPEPTIDYL PEPTIDASE III-RELATED"/>
    <property type="match status" value="1"/>
</dbReference>